<evidence type="ECO:0000256" key="6">
    <source>
        <dbReference type="PROSITE-ProRule" id="PRU10141"/>
    </source>
</evidence>
<evidence type="ECO:0000256" key="3">
    <source>
        <dbReference type="ARBA" id="ARBA00022741"/>
    </source>
</evidence>
<dbReference type="Gene3D" id="3.30.200.20">
    <property type="entry name" value="Phosphorylase Kinase, domain 1"/>
    <property type="match status" value="1"/>
</dbReference>
<name>A0ABQ6NBB9_9STRA</name>
<dbReference type="PROSITE" id="PS50011">
    <property type="entry name" value="PROTEIN_KINASE_DOM"/>
    <property type="match status" value="1"/>
</dbReference>
<dbReference type="InterPro" id="IPR011009">
    <property type="entry name" value="Kinase-like_dom_sf"/>
</dbReference>
<evidence type="ECO:0000256" key="4">
    <source>
        <dbReference type="ARBA" id="ARBA00022777"/>
    </source>
</evidence>
<protein>
    <recommendedName>
        <fullName evidence="10">Protein kinase domain-containing protein</fullName>
    </recommendedName>
</protein>
<feature type="compositionally biased region" description="Basic and acidic residues" evidence="8">
    <location>
        <begin position="712"/>
        <end position="722"/>
    </location>
</feature>
<sequence length="786" mass="89427">MTTPLLSIKSTVAGSASAEDEEEDLGHESSYMNDMASYLATTFDERVFNGKFAVAKVSIRGFEFVDEDIEQHYREWAADFNVKEMLDGITTVIFFAFSLFVLDLHAWFGGSTSPEGKENIKPLGALRFTFAAAGVTVVFITIKAYFTEARAREYWLQSKLDVSMVFFVGYMGATLLQTYLLFTFIDDMYKIDAEIPKLYIAPSNTTLLNDVNPRVYAEGIEQINDVKFPLFFQDFHYYIKNMLERYENTTGEYEDSKWLMFDYQRPTELDDEDLIPLAAAVRHIPMFEAFISSLALRECFGKVSSYGEYQIFSVMLIQVFSIWLLLKWIVFEWEEWFFYGLIAVVLLMNPTYLTYRKNIKDTVQWRTSFVRYQVALEREQKLEAELNQAEASLDELNSKLQMSEEQVNMIKAQTDELSVLGHYAISVDKELQFQQKLGAGAFGIVYLAKFRGETVAVKQLIADKITEESVSRFKAEIILLTQLHHPNICQILGATWEAPHLAIVLEFAVNGDLQNFLRYHKEKCTWSNGRLKFANNVAQGMRYLHNRDPPVMHRDLKTENCLITDYHVCKLSDFGESRTTASEDDGNLTMVGTPFYIAPEIIKGDFYTESCDTFSFAILMCCFGIEDGNVKKVYSADFRAGKTLSNVQKTRLKGSYIASRHASGWRADVKVMPWPEKMKDLVTQCWAENPMDRPTFEEITKELAGWHPIDFGETKKSRETRRPSVSGMEVAKPKGLRRGSSAAEVVSKSSLASSSSKGPSSPDLDGGKQSLIDKASLKLRSVVDRG</sequence>
<evidence type="ECO:0000313" key="12">
    <source>
        <dbReference type="Proteomes" id="UP001165060"/>
    </source>
</evidence>
<dbReference type="InterPro" id="IPR051681">
    <property type="entry name" value="Ser/Thr_Kinases-Pseudokinases"/>
</dbReference>
<feature type="transmembrane region" description="Helical" evidence="9">
    <location>
        <begin position="166"/>
        <end position="185"/>
    </location>
</feature>
<feature type="transmembrane region" description="Helical" evidence="9">
    <location>
        <begin position="311"/>
        <end position="330"/>
    </location>
</feature>
<evidence type="ECO:0000256" key="1">
    <source>
        <dbReference type="ARBA" id="ARBA00022527"/>
    </source>
</evidence>
<dbReference type="PROSITE" id="PS00108">
    <property type="entry name" value="PROTEIN_KINASE_ST"/>
    <property type="match status" value="1"/>
</dbReference>
<comment type="caution">
    <text evidence="11">The sequence shown here is derived from an EMBL/GenBank/DDBJ whole genome shotgun (WGS) entry which is preliminary data.</text>
</comment>
<reference evidence="11 12" key="1">
    <citation type="journal article" date="2023" name="Commun. Biol.">
        <title>Genome analysis of Parmales, the sister group of diatoms, reveals the evolutionary specialization of diatoms from phago-mixotrophs to photoautotrophs.</title>
        <authorList>
            <person name="Ban H."/>
            <person name="Sato S."/>
            <person name="Yoshikawa S."/>
            <person name="Yamada K."/>
            <person name="Nakamura Y."/>
            <person name="Ichinomiya M."/>
            <person name="Sato N."/>
            <person name="Blanc-Mathieu R."/>
            <person name="Endo H."/>
            <person name="Kuwata A."/>
            <person name="Ogata H."/>
        </authorList>
    </citation>
    <scope>NUCLEOTIDE SEQUENCE [LARGE SCALE GENOMIC DNA]</scope>
</reference>
<feature type="region of interest" description="Disordered" evidence="8">
    <location>
        <begin position="1"/>
        <end position="26"/>
    </location>
</feature>
<dbReference type="InterPro" id="IPR001245">
    <property type="entry name" value="Ser-Thr/Tyr_kinase_cat_dom"/>
</dbReference>
<keyword evidence="7" id="KW-0175">Coiled coil</keyword>
<keyword evidence="1" id="KW-0723">Serine/threonine-protein kinase</keyword>
<feature type="compositionally biased region" description="Low complexity" evidence="8">
    <location>
        <begin position="739"/>
        <end position="764"/>
    </location>
</feature>
<evidence type="ECO:0000256" key="7">
    <source>
        <dbReference type="SAM" id="Coils"/>
    </source>
</evidence>
<dbReference type="InterPro" id="IPR000719">
    <property type="entry name" value="Prot_kinase_dom"/>
</dbReference>
<evidence type="ECO:0000256" key="5">
    <source>
        <dbReference type="ARBA" id="ARBA00022840"/>
    </source>
</evidence>
<keyword evidence="2" id="KW-0808">Transferase</keyword>
<keyword evidence="9" id="KW-0812">Transmembrane</keyword>
<dbReference type="Pfam" id="PF07714">
    <property type="entry name" value="PK_Tyr_Ser-Thr"/>
    <property type="match status" value="1"/>
</dbReference>
<feature type="coiled-coil region" evidence="7">
    <location>
        <begin position="372"/>
        <end position="413"/>
    </location>
</feature>
<keyword evidence="9" id="KW-0472">Membrane</keyword>
<accession>A0ABQ6NBB9</accession>
<dbReference type="PANTHER" id="PTHR44329:SF288">
    <property type="entry name" value="MITOGEN-ACTIVATED PROTEIN KINASE KINASE KINASE 20"/>
    <property type="match status" value="1"/>
</dbReference>
<evidence type="ECO:0000256" key="2">
    <source>
        <dbReference type="ARBA" id="ARBA00022679"/>
    </source>
</evidence>
<gene>
    <name evidence="11" type="ORF">TeGR_g8303</name>
</gene>
<dbReference type="PROSITE" id="PS00107">
    <property type="entry name" value="PROTEIN_KINASE_ATP"/>
    <property type="match status" value="1"/>
</dbReference>
<feature type="compositionally biased region" description="Polar residues" evidence="8">
    <location>
        <begin position="1"/>
        <end position="14"/>
    </location>
</feature>
<evidence type="ECO:0000256" key="8">
    <source>
        <dbReference type="SAM" id="MobiDB-lite"/>
    </source>
</evidence>
<feature type="transmembrane region" description="Helical" evidence="9">
    <location>
        <begin position="336"/>
        <end position="355"/>
    </location>
</feature>
<evidence type="ECO:0000313" key="11">
    <source>
        <dbReference type="EMBL" id="GMI54186.1"/>
    </source>
</evidence>
<dbReference type="Gene3D" id="1.10.510.10">
    <property type="entry name" value="Transferase(Phosphotransferase) domain 1"/>
    <property type="match status" value="1"/>
</dbReference>
<keyword evidence="3 6" id="KW-0547">Nucleotide-binding</keyword>
<evidence type="ECO:0000259" key="10">
    <source>
        <dbReference type="PROSITE" id="PS50011"/>
    </source>
</evidence>
<feature type="transmembrane region" description="Helical" evidence="9">
    <location>
        <begin position="128"/>
        <end position="146"/>
    </location>
</feature>
<dbReference type="InterPro" id="IPR008271">
    <property type="entry name" value="Ser/Thr_kinase_AS"/>
</dbReference>
<dbReference type="SMART" id="SM00220">
    <property type="entry name" value="S_TKc"/>
    <property type="match status" value="1"/>
</dbReference>
<feature type="transmembrane region" description="Helical" evidence="9">
    <location>
        <begin position="89"/>
        <end position="108"/>
    </location>
</feature>
<dbReference type="InterPro" id="IPR017441">
    <property type="entry name" value="Protein_kinase_ATP_BS"/>
</dbReference>
<feature type="domain" description="Protein kinase" evidence="10">
    <location>
        <begin position="431"/>
        <end position="710"/>
    </location>
</feature>
<keyword evidence="12" id="KW-1185">Reference proteome</keyword>
<dbReference type="SUPFAM" id="SSF56112">
    <property type="entry name" value="Protein kinase-like (PK-like)"/>
    <property type="match status" value="1"/>
</dbReference>
<feature type="binding site" evidence="6">
    <location>
        <position position="458"/>
    </location>
    <ligand>
        <name>ATP</name>
        <dbReference type="ChEBI" id="CHEBI:30616"/>
    </ligand>
</feature>
<dbReference type="PANTHER" id="PTHR44329">
    <property type="entry name" value="SERINE/THREONINE-PROTEIN KINASE TNNI3K-RELATED"/>
    <property type="match status" value="1"/>
</dbReference>
<evidence type="ECO:0000256" key="9">
    <source>
        <dbReference type="SAM" id="Phobius"/>
    </source>
</evidence>
<feature type="region of interest" description="Disordered" evidence="8">
    <location>
        <begin position="712"/>
        <end position="772"/>
    </location>
</feature>
<organism evidence="11 12">
    <name type="scientific">Tetraparma gracilis</name>
    <dbReference type="NCBI Taxonomy" id="2962635"/>
    <lineage>
        <taxon>Eukaryota</taxon>
        <taxon>Sar</taxon>
        <taxon>Stramenopiles</taxon>
        <taxon>Ochrophyta</taxon>
        <taxon>Bolidophyceae</taxon>
        <taxon>Parmales</taxon>
        <taxon>Triparmaceae</taxon>
        <taxon>Tetraparma</taxon>
    </lineage>
</organism>
<dbReference type="EMBL" id="BRYB01006648">
    <property type="protein sequence ID" value="GMI54186.1"/>
    <property type="molecule type" value="Genomic_DNA"/>
</dbReference>
<keyword evidence="5 6" id="KW-0067">ATP-binding</keyword>
<keyword evidence="9" id="KW-1133">Transmembrane helix</keyword>
<proteinExistence type="predicted"/>
<dbReference type="Proteomes" id="UP001165060">
    <property type="component" value="Unassembled WGS sequence"/>
</dbReference>
<keyword evidence="4" id="KW-0418">Kinase</keyword>